<dbReference type="Pfam" id="PF05553">
    <property type="entry name" value="DUF761"/>
    <property type="match status" value="1"/>
</dbReference>
<evidence type="ECO:0000256" key="1">
    <source>
        <dbReference type="SAM" id="MobiDB-lite"/>
    </source>
</evidence>
<name>A0AAV8U9B9_9ROSI</name>
<proteinExistence type="predicted"/>
<protein>
    <submittedName>
        <fullName evidence="2">Uncharacterized protein</fullName>
    </submittedName>
</protein>
<gene>
    <name evidence="2" type="ORF">K2173_010212</name>
</gene>
<dbReference type="PANTHER" id="PTHR36378">
    <property type="entry name" value="COTTON FIBER PROTEIN"/>
    <property type="match status" value="1"/>
</dbReference>
<evidence type="ECO:0000313" key="3">
    <source>
        <dbReference type="Proteomes" id="UP001159364"/>
    </source>
</evidence>
<dbReference type="PANTHER" id="PTHR36378:SF1">
    <property type="entry name" value="COTTON FIBER PROTEIN"/>
    <property type="match status" value="1"/>
</dbReference>
<sequence>MDAIIPRNSRNQTLMGSSDDRSSKTKKRGGVMRIVRAALYVIRAKAKSNSVQVDAASKLTSFMGSMRPLHMQSNQSPPRFIEGGFAGPVVQETANHTNLEPYDGFTPFMSPAHESVASYGSSQYASVLSFQDLDRCDEIDNEKYEENWHAENCEDEMIDERAEEFIARFYEQMRLQDQAYRNRHMPRV</sequence>
<dbReference type="InterPro" id="IPR008480">
    <property type="entry name" value="DUF761_pln"/>
</dbReference>
<comment type="caution">
    <text evidence="2">The sequence shown here is derived from an EMBL/GenBank/DDBJ whole genome shotgun (WGS) entry which is preliminary data.</text>
</comment>
<feature type="region of interest" description="Disordered" evidence="1">
    <location>
        <begin position="1"/>
        <end position="28"/>
    </location>
</feature>
<dbReference type="AlphaFoldDB" id="A0AAV8U9B9"/>
<keyword evidence="3" id="KW-1185">Reference proteome</keyword>
<accession>A0AAV8U9B9</accession>
<reference evidence="2 3" key="1">
    <citation type="submission" date="2021-09" db="EMBL/GenBank/DDBJ databases">
        <title>Genomic insights and catalytic innovation underlie evolution of tropane alkaloids biosynthesis.</title>
        <authorList>
            <person name="Wang Y.-J."/>
            <person name="Tian T."/>
            <person name="Huang J.-P."/>
            <person name="Huang S.-X."/>
        </authorList>
    </citation>
    <scope>NUCLEOTIDE SEQUENCE [LARGE SCALE GENOMIC DNA]</scope>
    <source>
        <strain evidence="2">KIB-2018</strain>
        <tissue evidence="2">Leaf</tissue>
    </source>
</reference>
<dbReference type="Proteomes" id="UP001159364">
    <property type="component" value="Linkage Group LG08"/>
</dbReference>
<dbReference type="EMBL" id="JAIWQS010000008">
    <property type="protein sequence ID" value="KAJ8899059.1"/>
    <property type="molecule type" value="Genomic_DNA"/>
</dbReference>
<evidence type="ECO:0000313" key="2">
    <source>
        <dbReference type="EMBL" id="KAJ8899059.1"/>
    </source>
</evidence>
<organism evidence="2 3">
    <name type="scientific">Erythroxylum novogranatense</name>
    <dbReference type="NCBI Taxonomy" id="1862640"/>
    <lineage>
        <taxon>Eukaryota</taxon>
        <taxon>Viridiplantae</taxon>
        <taxon>Streptophyta</taxon>
        <taxon>Embryophyta</taxon>
        <taxon>Tracheophyta</taxon>
        <taxon>Spermatophyta</taxon>
        <taxon>Magnoliopsida</taxon>
        <taxon>eudicotyledons</taxon>
        <taxon>Gunneridae</taxon>
        <taxon>Pentapetalae</taxon>
        <taxon>rosids</taxon>
        <taxon>fabids</taxon>
        <taxon>Malpighiales</taxon>
        <taxon>Erythroxylaceae</taxon>
        <taxon>Erythroxylum</taxon>
    </lineage>
</organism>